<evidence type="ECO:0000256" key="4">
    <source>
        <dbReference type="ARBA" id="ARBA00022989"/>
    </source>
</evidence>
<keyword evidence="5 6" id="KW-0472">Membrane</keyword>
<keyword evidence="8" id="KW-1185">Reference proteome</keyword>
<dbReference type="PANTHER" id="PTHR43461">
    <property type="entry name" value="TRANSMEMBRANE PROTEIN 256"/>
    <property type="match status" value="1"/>
</dbReference>
<comment type="subcellular location">
    <subcellularLocation>
        <location evidence="1">Membrane</location>
        <topology evidence="1">Multi-pass membrane protein</topology>
    </subcellularLocation>
</comment>
<dbReference type="EMBL" id="SRMP02000009">
    <property type="protein sequence ID" value="MFN0291149.1"/>
    <property type="molecule type" value="Genomic_DNA"/>
</dbReference>
<dbReference type="Proteomes" id="UP001517367">
    <property type="component" value="Unassembled WGS sequence"/>
</dbReference>
<organism evidence="7 8">
    <name type="scientific">Pedobacter helvus</name>
    <dbReference type="NCBI Taxonomy" id="2563444"/>
    <lineage>
        <taxon>Bacteria</taxon>
        <taxon>Pseudomonadati</taxon>
        <taxon>Bacteroidota</taxon>
        <taxon>Sphingobacteriia</taxon>
        <taxon>Sphingobacteriales</taxon>
        <taxon>Sphingobacteriaceae</taxon>
        <taxon>Pedobacter</taxon>
    </lineage>
</organism>
<sequence length="128" mass="14340">MNKRIILTAALFGALAVILGAFGAHGLKSMVSPNQLETWQKGVEYQFYHTFAILYLSTFARYKNKLIGFSFLFFVLGIVFFSGSLYLLALKDAYHLSFTQVLGPITPIGGLFFILGWIFLFLAALKDK</sequence>
<dbReference type="RefSeq" id="WP_138730361.1">
    <property type="nucleotide sequence ID" value="NZ_SRMP02000009.1"/>
</dbReference>
<evidence type="ECO:0000256" key="6">
    <source>
        <dbReference type="SAM" id="Phobius"/>
    </source>
</evidence>
<gene>
    <name evidence="7" type="ORF">E5L68_007080</name>
</gene>
<dbReference type="Pfam" id="PF04241">
    <property type="entry name" value="DUF423"/>
    <property type="match status" value="1"/>
</dbReference>
<keyword evidence="3 6" id="KW-0812">Transmembrane</keyword>
<evidence type="ECO:0000256" key="1">
    <source>
        <dbReference type="ARBA" id="ARBA00004141"/>
    </source>
</evidence>
<accession>A0ABW9JHM1</accession>
<proteinExistence type="inferred from homology"/>
<comment type="caution">
    <text evidence="7">The sequence shown here is derived from an EMBL/GenBank/DDBJ whole genome shotgun (WGS) entry which is preliminary data.</text>
</comment>
<dbReference type="InterPro" id="IPR006696">
    <property type="entry name" value="DUF423"/>
</dbReference>
<reference evidence="7 8" key="1">
    <citation type="submission" date="2024-12" db="EMBL/GenBank/DDBJ databases">
        <authorList>
            <person name="Hu S."/>
        </authorList>
    </citation>
    <scope>NUCLEOTIDE SEQUENCE [LARGE SCALE GENOMIC DNA]</scope>
    <source>
        <strain evidence="7 8">P-25</strain>
    </source>
</reference>
<evidence type="ECO:0000313" key="7">
    <source>
        <dbReference type="EMBL" id="MFN0291149.1"/>
    </source>
</evidence>
<name>A0ABW9JHM1_9SPHI</name>
<keyword evidence="4 6" id="KW-1133">Transmembrane helix</keyword>
<evidence type="ECO:0000256" key="2">
    <source>
        <dbReference type="ARBA" id="ARBA00009694"/>
    </source>
</evidence>
<evidence type="ECO:0000313" key="8">
    <source>
        <dbReference type="Proteomes" id="UP001517367"/>
    </source>
</evidence>
<dbReference type="PANTHER" id="PTHR43461:SF1">
    <property type="entry name" value="TRANSMEMBRANE PROTEIN 256"/>
    <property type="match status" value="1"/>
</dbReference>
<comment type="similarity">
    <text evidence="2">Belongs to the UPF0382 family.</text>
</comment>
<protein>
    <submittedName>
        <fullName evidence="7">DUF423 domain-containing protein</fullName>
    </submittedName>
</protein>
<feature type="transmembrane region" description="Helical" evidence="6">
    <location>
        <begin position="47"/>
        <end position="62"/>
    </location>
</feature>
<feature type="transmembrane region" description="Helical" evidence="6">
    <location>
        <begin position="101"/>
        <end position="125"/>
    </location>
</feature>
<feature type="transmembrane region" description="Helical" evidence="6">
    <location>
        <begin position="69"/>
        <end position="89"/>
    </location>
</feature>
<evidence type="ECO:0000256" key="3">
    <source>
        <dbReference type="ARBA" id="ARBA00022692"/>
    </source>
</evidence>
<evidence type="ECO:0000256" key="5">
    <source>
        <dbReference type="ARBA" id="ARBA00023136"/>
    </source>
</evidence>